<organism evidence="1">
    <name type="scientific">freshwater metagenome</name>
    <dbReference type="NCBI Taxonomy" id="449393"/>
    <lineage>
        <taxon>unclassified sequences</taxon>
        <taxon>metagenomes</taxon>
        <taxon>ecological metagenomes</taxon>
    </lineage>
</organism>
<evidence type="ECO:0000313" key="1">
    <source>
        <dbReference type="EMBL" id="CAB4934155.1"/>
    </source>
</evidence>
<name>A0A6J7ITH6_9ZZZZ</name>
<accession>A0A6J7ITH6</accession>
<gene>
    <name evidence="1" type="ORF">UFOPK3609_02104</name>
</gene>
<reference evidence="1" key="1">
    <citation type="submission" date="2020-05" db="EMBL/GenBank/DDBJ databases">
        <authorList>
            <person name="Chiriac C."/>
            <person name="Salcher M."/>
            <person name="Ghai R."/>
            <person name="Kavagutti S V."/>
        </authorList>
    </citation>
    <scope>NUCLEOTIDE SEQUENCE</scope>
</reference>
<proteinExistence type="predicted"/>
<dbReference type="AlphaFoldDB" id="A0A6J7ITH6"/>
<sequence>MQGTLVVAICALVVATSGLGLSIYNTVEARRRARARGAAVALDDWRATVEDLEALAESVGHGGGRTWSRAVYERAADVPTRLERLQQRVADAELESIGAQLLEQARALDSALDARRRYSGEPEATNTAAAALAAAGSTTAACRRTFQRLGELERQAAG</sequence>
<protein>
    <submittedName>
        <fullName evidence="1">Unannotated protein</fullName>
    </submittedName>
</protein>
<dbReference type="EMBL" id="CAFBMQ010000420">
    <property type="protein sequence ID" value="CAB4934155.1"/>
    <property type="molecule type" value="Genomic_DNA"/>
</dbReference>